<reference evidence="2 3" key="1">
    <citation type="submission" date="2019-06" db="EMBL/GenBank/DDBJ databases">
        <title>Persicimonas caeni gen. nov., sp. nov., a predatory bacterium isolated from solar saltern.</title>
        <authorList>
            <person name="Wang S."/>
        </authorList>
    </citation>
    <scope>NUCLEOTIDE SEQUENCE [LARGE SCALE GENOMIC DNA]</scope>
    <source>
        <strain evidence="2 3">YN101</strain>
    </source>
</reference>
<feature type="domain" description="Exonuclease" evidence="1">
    <location>
        <begin position="67"/>
        <end position="234"/>
    </location>
</feature>
<dbReference type="SMART" id="SM00479">
    <property type="entry name" value="EXOIII"/>
    <property type="match status" value="1"/>
</dbReference>
<dbReference type="EMBL" id="CP041186">
    <property type="protein sequence ID" value="QDG52696.1"/>
    <property type="molecule type" value="Genomic_DNA"/>
</dbReference>
<dbReference type="NCBIfam" id="TIGR00573">
    <property type="entry name" value="dnaq"/>
    <property type="match status" value="1"/>
</dbReference>
<keyword evidence="2" id="KW-0269">Exonuclease</keyword>
<organism evidence="2 3">
    <name type="scientific">Persicimonas caeni</name>
    <dbReference type="NCBI Taxonomy" id="2292766"/>
    <lineage>
        <taxon>Bacteria</taxon>
        <taxon>Deltaproteobacteria</taxon>
        <taxon>Bradymonadales</taxon>
        <taxon>Bradymonadaceae</taxon>
        <taxon>Persicimonas</taxon>
    </lineage>
</organism>
<protein>
    <submittedName>
        <fullName evidence="2">3'-5' exonuclease</fullName>
    </submittedName>
</protein>
<keyword evidence="2" id="KW-0540">Nuclease</keyword>
<dbReference type="Pfam" id="PF00929">
    <property type="entry name" value="RNase_T"/>
    <property type="match status" value="1"/>
</dbReference>
<dbReference type="GO" id="GO:0008408">
    <property type="term" value="F:3'-5' exonuclease activity"/>
    <property type="evidence" value="ECO:0007669"/>
    <property type="project" value="TreeGrafter"/>
</dbReference>
<dbReference type="GO" id="GO:0003677">
    <property type="term" value="F:DNA binding"/>
    <property type="evidence" value="ECO:0007669"/>
    <property type="project" value="InterPro"/>
</dbReference>
<evidence type="ECO:0000313" key="2">
    <source>
        <dbReference type="EMBL" id="QDG52696.1"/>
    </source>
</evidence>
<gene>
    <name evidence="2" type="ORF">FIV42_18715</name>
</gene>
<dbReference type="SUPFAM" id="SSF53098">
    <property type="entry name" value="Ribonuclease H-like"/>
    <property type="match status" value="1"/>
</dbReference>
<dbReference type="GO" id="GO:0003887">
    <property type="term" value="F:DNA-directed DNA polymerase activity"/>
    <property type="evidence" value="ECO:0007669"/>
    <property type="project" value="InterPro"/>
</dbReference>
<dbReference type="AlphaFoldDB" id="A0A4Y6PWK3"/>
<keyword evidence="2" id="KW-0378">Hydrolase</keyword>
<evidence type="ECO:0000259" key="1">
    <source>
        <dbReference type="SMART" id="SM00479"/>
    </source>
</evidence>
<dbReference type="OrthoDB" id="5497329at2"/>
<proteinExistence type="predicted"/>
<dbReference type="InterPro" id="IPR036397">
    <property type="entry name" value="RNaseH_sf"/>
</dbReference>
<name>A0A4Y6PWK3_PERCE</name>
<dbReference type="Gene3D" id="3.30.420.10">
    <property type="entry name" value="Ribonuclease H-like superfamily/Ribonuclease H"/>
    <property type="match status" value="1"/>
</dbReference>
<dbReference type="PANTHER" id="PTHR30231:SF41">
    <property type="entry name" value="DNA POLYMERASE III SUBUNIT EPSILON"/>
    <property type="match status" value="1"/>
</dbReference>
<dbReference type="CDD" id="cd06127">
    <property type="entry name" value="DEDDh"/>
    <property type="match status" value="1"/>
</dbReference>
<keyword evidence="3" id="KW-1185">Reference proteome</keyword>
<dbReference type="InterPro" id="IPR012337">
    <property type="entry name" value="RNaseH-like_sf"/>
</dbReference>
<sequence length="303" mass="33673">MWGCRVSSMVESYVRCGCGATVLRTHPCAYSPLMAQSAPERLFQPKTAVKIEAESVSQWPQKWKDLPLAVIDVETTGLDSENDRVIEVGIIRFEQGEVVESYGQLIDPECEVPEEVVELTGIKPEDLEGKPTFAEVADEIHQRLQGVGIVAYNLSFDKGFVAAELERCGLAWPDEAPSFDPLIFARQFYKNLRRKNLGTIADKLGIPLEEAHRATHDAEVAGHVLYAFADRLPENLQDLLVLQAQWENAQAQEMSWRKNDSGESLADALGEQPIGLGPGYIYGDEADPLRALYTSVPEARDRD</sequence>
<dbReference type="FunFam" id="3.30.420.10:FF:000045">
    <property type="entry name" value="3'-5' exonuclease DinG"/>
    <property type="match status" value="1"/>
</dbReference>
<evidence type="ECO:0000313" key="3">
    <source>
        <dbReference type="Proteomes" id="UP000315995"/>
    </source>
</evidence>
<dbReference type="InterPro" id="IPR013520">
    <property type="entry name" value="Ribonucl_H"/>
</dbReference>
<dbReference type="Proteomes" id="UP000315995">
    <property type="component" value="Chromosome"/>
</dbReference>
<accession>A0A5B8Y9F0</accession>
<dbReference type="GO" id="GO:0005829">
    <property type="term" value="C:cytosol"/>
    <property type="evidence" value="ECO:0007669"/>
    <property type="project" value="TreeGrafter"/>
</dbReference>
<dbReference type="PANTHER" id="PTHR30231">
    <property type="entry name" value="DNA POLYMERASE III SUBUNIT EPSILON"/>
    <property type="match status" value="1"/>
</dbReference>
<dbReference type="GO" id="GO:0045004">
    <property type="term" value="P:DNA replication proofreading"/>
    <property type="evidence" value="ECO:0007669"/>
    <property type="project" value="TreeGrafter"/>
</dbReference>
<accession>A0A4Y6PWK3</accession>
<dbReference type="InterPro" id="IPR006054">
    <property type="entry name" value="DnaQ"/>
</dbReference>